<protein>
    <submittedName>
        <fullName evidence="4">Dehydrogenase</fullName>
    </submittedName>
</protein>
<accession>A0ABS4Z7R5</accession>
<dbReference type="SUPFAM" id="SSF55347">
    <property type="entry name" value="Glyceraldehyde-3-phosphate dehydrogenase-like, C-terminal domain"/>
    <property type="match status" value="1"/>
</dbReference>
<name>A0ABS4Z7R5_9ACTN</name>
<dbReference type="Gene3D" id="3.40.50.720">
    <property type="entry name" value="NAD(P)-binding Rossmann-like Domain"/>
    <property type="match status" value="1"/>
</dbReference>
<dbReference type="SUPFAM" id="SSF51735">
    <property type="entry name" value="NAD(P)-binding Rossmann-fold domains"/>
    <property type="match status" value="1"/>
</dbReference>
<dbReference type="Gene3D" id="3.30.360.10">
    <property type="entry name" value="Dihydrodipicolinate Reductase, domain 2"/>
    <property type="match status" value="1"/>
</dbReference>
<evidence type="ECO:0000313" key="5">
    <source>
        <dbReference type="Proteomes" id="UP000758168"/>
    </source>
</evidence>
<dbReference type="RefSeq" id="WP_245358036.1">
    <property type="nucleotide sequence ID" value="NZ_BAAAMH010000004.1"/>
</dbReference>
<evidence type="ECO:0000256" key="1">
    <source>
        <dbReference type="ARBA" id="ARBA00023002"/>
    </source>
</evidence>
<evidence type="ECO:0000259" key="3">
    <source>
        <dbReference type="Pfam" id="PF22725"/>
    </source>
</evidence>
<feature type="domain" description="GFO/IDH/MocA-like oxidoreductase" evidence="3">
    <location>
        <begin position="133"/>
        <end position="278"/>
    </location>
</feature>
<dbReference type="InterPro" id="IPR036291">
    <property type="entry name" value="NAD(P)-bd_dom_sf"/>
</dbReference>
<feature type="domain" description="Gfo/Idh/MocA-like oxidoreductase N-terminal" evidence="2">
    <location>
        <begin position="8"/>
        <end position="119"/>
    </location>
</feature>
<dbReference type="Pfam" id="PF01408">
    <property type="entry name" value="GFO_IDH_MocA"/>
    <property type="match status" value="1"/>
</dbReference>
<evidence type="ECO:0000313" key="4">
    <source>
        <dbReference type="EMBL" id="MBP2417051.1"/>
    </source>
</evidence>
<dbReference type="InterPro" id="IPR000683">
    <property type="entry name" value="Gfo/Idh/MocA-like_OxRdtase_N"/>
</dbReference>
<dbReference type="Proteomes" id="UP000758168">
    <property type="component" value="Unassembled WGS sequence"/>
</dbReference>
<keyword evidence="5" id="KW-1185">Reference proteome</keyword>
<reference evidence="4 5" key="1">
    <citation type="submission" date="2021-03" db="EMBL/GenBank/DDBJ databases">
        <title>Sequencing the genomes of 1000 actinobacteria strains.</title>
        <authorList>
            <person name="Klenk H.-P."/>
        </authorList>
    </citation>
    <scope>NUCLEOTIDE SEQUENCE [LARGE SCALE GENOMIC DNA]</scope>
    <source>
        <strain evidence="4 5">DSM 12936</strain>
    </source>
</reference>
<organism evidence="4 5">
    <name type="scientific">Microlunatus capsulatus</name>
    <dbReference type="NCBI Taxonomy" id="99117"/>
    <lineage>
        <taxon>Bacteria</taxon>
        <taxon>Bacillati</taxon>
        <taxon>Actinomycetota</taxon>
        <taxon>Actinomycetes</taxon>
        <taxon>Propionibacteriales</taxon>
        <taxon>Propionibacteriaceae</taxon>
        <taxon>Microlunatus</taxon>
    </lineage>
</organism>
<sequence length="384" mass="40591">MTSSTTKRVAVLGAGMIGEVHRRAAVLAGAEVVGVMASSPERSREVAARWGVEQAYGSIDEVAAAGLDAVHICTPNASHVPFAVQLMEAGVHVLCEKPLGVSVEDARHAAEVAARTGVVNTMPFAYRFHPMARELRARVQDPAFGAVNLVHGTYLQDWLLSPLSTSWRVDPAAGGPSRAFGDIGSHWCDLVEWVTGDRIASLVATTSISIKQRPAALPAGAAAFSTVESDAPLVDVTTEDSAIILFRTAADVAGSAVITQLAAGRKNRLWVEVDGMQQSAVFDQELPEQLLLGDEEGYKTLVRDPLHGSPEQRRLATLPAGHAQGYAQCFEAYVADSYAAIDAHAGHGERPPGLPTFADGARAAAICDAMLRSAAGREWVDVVD</sequence>
<dbReference type="InterPro" id="IPR050463">
    <property type="entry name" value="Gfo/Idh/MocA_oxidrdct_glycsds"/>
</dbReference>
<dbReference type="EMBL" id="JAGIOB010000001">
    <property type="protein sequence ID" value="MBP2417051.1"/>
    <property type="molecule type" value="Genomic_DNA"/>
</dbReference>
<keyword evidence="1" id="KW-0560">Oxidoreductase</keyword>
<dbReference type="PANTHER" id="PTHR43818">
    <property type="entry name" value="BCDNA.GH03377"/>
    <property type="match status" value="1"/>
</dbReference>
<dbReference type="PANTHER" id="PTHR43818:SF11">
    <property type="entry name" value="BCDNA.GH03377"/>
    <property type="match status" value="1"/>
</dbReference>
<dbReference type="InterPro" id="IPR055170">
    <property type="entry name" value="GFO_IDH_MocA-like_dom"/>
</dbReference>
<dbReference type="Pfam" id="PF22725">
    <property type="entry name" value="GFO_IDH_MocA_C3"/>
    <property type="match status" value="1"/>
</dbReference>
<proteinExistence type="predicted"/>
<evidence type="ECO:0000259" key="2">
    <source>
        <dbReference type="Pfam" id="PF01408"/>
    </source>
</evidence>
<gene>
    <name evidence="4" type="ORF">JOF54_001973</name>
</gene>
<comment type="caution">
    <text evidence="4">The sequence shown here is derived from an EMBL/GenBank/DDBJ whole genome shotgun (WGS) entry which is preliminary data.</text>
</comment>